<proteinExistence type="predicted"/>
<dbReference type="Proteomes" id="UP000265618">
    <property type="component" value="Unassembled WGS sequence"/>
</dbReference>
<evidence type="ECO:0000313" key="4">
    <source>
        <dbReference type="Proteomes" id="UP000265618"/>
    </source>
</evidence>
<sequence>EQRAIAERRALVEQYSHMPEVGRIRTQRRLPGYIQRRTTVGYEIRKSKVRKRERSRKNARRESTKQARVPERVKHIVKNTTD</sequence>
<accession>A0A9K3D4W3</accession>
<dbReference type="InterPro" id="IPR007287">
    <property type="entry name" value="Sof1"/>
</dbReference>
<feature type="compositionally biased region" description="Basic and acidic residues" evidence="1">
    <location>
        <begin position="60"/>
        <end position="74"/>
    </location>
</feature>
<evidence type="ECO:0000259" key="2">
    <source>
        <dbReference type="Pfam" id="PF04158"/>
    </source>
</evidence>
<feature type="domain" description="Sof1-like protein" evidence="2">
    <location>
        <begin position="1"/>
        <end position="76"/>
    </location>
</feature>
<protein>
    <recommendedName>
        <fullName evidence="2">Sof1-like protein domain-containing protein</fullName>
    </recommendedName>
</protein>
<comment type="caution">
    <text evidence="3">The sequence shown here is derived from an EMBL/GenBank/DDBJ whole genome shotgun (WGS) entry which is preliminary data.</text>
</comment>
<evidence type="ECO:0000256" key="1">
    <source>
        <dbReference type="SAM" id="MobiDB-lite"/>
    </source>
</evidence>
<dbReference type="AlphaFoldDB" id="A0A9K3D4W3"/>
<feature type="non-terminal residue" evidence="3">
    <location>
        <position position="1"/>
    </location>
</feature>
<evidence type="ECO:0000313" key="3">
    <source>
        <dbReference type="EMBL" id="GIQ87745.1"/>
    </source>
</evidence>
<keyword evidence="4" id="KW-1185">Reference proteome</keyword>
<feature type="compositionally biased region" description="Basic residues" evidence="1">
    <location>
        <begin position="47"/>
        <end position="59"/>
    </location>
</feature>
<dbReference type="Pfam" id="PF04158">
    <property type="entry name" value="Sof1"/>
    <property type="match status" value="1"/>
</dbReference>
<name>A0A9K3D4W3_9EUKA</name>
<reference evidence="3 4" key="1">
    <citation type="journal article" date="2018" name="PLoS ONE">
        <title>The draft genome of Kipferlia bialata reveals reductive genome evolution in fornicate parasites.</title>
        <authorList>
            <person name="Tanifuji G."/>
            <person name="Takabayashi S."/>
            <person name="Kume K."/>
            <person name="Takagi M."/>
            <person name="Nakayama T."/>
            <person name="Kamikawa R."/>
            <person name="Inagaki Y."/>
            <person name="Hashimoto T."/>
        </authorList>
    </citation>
    <scope>NUCLEOTIDE SEQUENCE [LARGE SCALE GENOMIC DNA]</scope>
    <source>
        <strain evidence="3">NY0173</strain>
    </source>
</reference>
<feature type="region of interest" description="Disordered" evidence="1">
    <location>
        <begin position="47"/>
        <end position="82"/>
    </location>
</feature>
<gene>
    <name evidence="3" type="ORF">KIPB_009846</name>
</gene>
<dbReference type="EMBL" id="BDIP01003467">
    <property type="protein sequence ID" value="GIQ87745.1"/>
    <property type="molecule type" value="Genomic_DNA"/>
</dbReference>
<organism evidence="3 4">
    <name type="scientific">Kipferlia bialata</name>
    <dbReference type="NCBI Taxonomy" id="797122"/>
    <lineage>
        <taxon>Eukaryota</taxon>
        <taxon>Metamonada</taxon>
        <taxon>Carpediemonas-like organisms</taxon>
        <taxon>Kipferlia</taxon>
    </lineage>
</organism>